<dbReference type="RefSeq" id="WP_379949551.1">
    <property type="nucleotide sequence ID" value="NZ_JBHMAF010000066.1"/>
</dbReference>
<name>A0ABV5WF67_9BACI</name>
<dbReference type="EMBL" id="JBHMAF010000066">
    <property type="protein sequence ID" value="MFB9759254.1"/>
    <property type="molecule type" value="Genomic_DNA"/>
</dbReference>
<accession>A0ABV5WF67</accession>
<evidence type="ECO:0000313" key="1">
    <source>
        <dbReference type="EMBL" id="MFB9759254.1"/>
    </source>
</evidence>
<comment type="caution">
    <text evidence="1">The sequence shown here is derived from an EMBL/GenBank/DDBJ whole genome shotgun (WGS) entry which is preliminary data.</text>
</comment>
<evidence type="ECO:0008006" key="3">
    <source>
        <dbReference type="Google" id="ProtNLM"/>
    </source>
</evidence>
<gene>
    <name evidence="1" type="ORF">ACFFMS_12465</name>
</gene>
<protein>
    <recommendedName>
        <fullName evidence="3">PH domain-containing protein</fullName>
    </recommendedName>
</protein>
<proteinExistence type="predicted"/>
<dbReference type="Proteomes" id="UP001589609">
    <property type="component" value="Unassembled WGS sequence"/>
</dbReference>
<sequence length="137" mass="16204">MNKISEKRKQLEVIINSLPDCFTTTNENGFTLKVRQGVKWGKTNRKKKWGQAFEESNRFLCAIDFLVNSYDLKELSKRIGLPIRDEKVEKSGIRKISCPEYDTVQISLYNDEYIKKYNFNSTSFTEWVQEVVRNIHR</sequence>
<keyword evidence="2" id="KW-1185">Reference proteome</keyword>
<organism evidence="1 2">
    <name type="scientific">Ectobacillus funiculus</name>
    <dbReference type="NCBI Taxonomy" id="137993"/>
    <lineage>
        <taxon>Bacteria</taxon>
        <taxon>Bacillati</taxon>
        <taxon>Bacillota</taxon>
        <taxon>Bacilli</taxon>
        <taxon>Bacillales</taxon>
        <taxon>Bacillaceae</taxon>
        <taxon>Ectobacillus</taxon>
    </lineage>
</organism>
<evidence type="ECO:0000313" key="2">
    <source>
        <dbReference type="Proteomes" id="UP001589609"/>
    </source>
</evidence>
<reference evidence="1 2" key="1">
    <citation type="submission" date="2024-09" db="EMBL/GenBank/DDBJ databases">
        <authorList>
            <person name="Sun Q."/>
            <person name="Mori K."/>
        </authorList>
    </citation>
    <scope>NUCLEOTIDE SEQUENCE [LARGE SCALE GENOMIC DNA]</scope>
    <source>
        <strain evidence="1 2">JCM 11201</strain>
    </source>
</reference>